<dbReference type="InterPro" id="IPR033932">
    <property type="entry name" value="YtcJ-like"/>
</dbReference>
<evidence type="ECO:0000259" key="2">
    <source>
        <dbReference type="Pfam" id="PF07969"/>
    </source>
</evidence>
<keyword evidence="4" id="KW-1185">Reference proteome</keyword>
<dbReference type="SUPFAM" id="SSF51338">
    <property type="entry name" value="Composite domain of metallo-dependent hydrolases"/>
    <property type="match status" value="1"/>
</dbReference>
<keyword evidence="1" id="KW-0732">Signal</keyword>
<dbReference type="AlphaFoldDB" id="A0A244CLB6"/>
<accession>A0A244CLB6</accession>
<evidence type="ECO:0000313" key="4">
    <source>
        <dbReference type="Proteomes" id="UP000194841"/>
    </source>
</evidence>
<feature type="signal peptide" evidence="1">
    <location>
        <begin position="1"/>
        <end position="22"/>
    </location>
</feature>
<dbReference type="PROSITE" id="PS51257">
    <property type="entry name" value="PROKAR_LIPOPROTEIN"/>
    <property type="match status" value="1"/>
</dbReference>
<dbReference type="PANTHER" id="PTHR22642">
    <property type="entry name" value="IMIDAZOLONEPROPIONASE"/>
    <property type="match status" value="1"/>
</dbReference>
<dbReference type="PANTHER" id="PTHR22642:SF2">
    <property type="entry name" value="PROTEIN LONG AFTER FAR-RED 3"/>
    <property type="match status" value="1"/>
</dbReference>
<protein>
    <submittedName>
        <fullName evidence="3">Amidohydrolase</fullName>
    </submittedName>
</protein>
<dbReference type="InterPro" id="IPR032466">
    <property type="entry name" value="Metal_Hydrolase"/>
</dbReference>
<dbReference type="Gene3D" id="3.10.310.70">
    <property type="match status" value="1"/>
</dbReference>
<dbReference type="RefSeq" id="WP_086745394.1">
    <property type="nucleotide sequence ID" value="NZ_MWPV01000006.1"/>
</dbReference>
<name>A0A244CLB6_PSEDV</name>
<dbReference type="InterPro" id="IPR013108">
    <property type="entry name" value="Amidohydro_3"/>
</dbReference>
<comment type="caution">
    <text evidence="3">The sequence shown here is derived from an EMBL/GenBank/DDBJ whole genome shotgun (WGS) entry which is preliminary data.</text>
</comment>
<dbReference type="CDD" id="cd01300">
    <property type="entry name" value="YtcJ_like"/>
    <property type="match status" value="1"/>
</dbReference>
<keyword evidence="3" id="KW-0378">Hydrolase</keyword>
<dbReference type="EMBL" id="MWPV01000006">
    <property type="protein sequence ID" value="OUL56421.1"/>
    <property type="molecule type" value="Genomic_DNA"/>
</dbReference>
<dbReference type="Pfam" id="PF07969">
    <property type="entry name" value="Amidohydro_3"/>
    <property type="match status" value="1"/>
</dbReference>
<dbReference type="GO" id="GO:0016810">
    <property type="term" value="F:hydrolase activity, acting on carbon-nitrogen (but not peptide) bonds"/>
    <property type="evidence" value="ECO:0007669"/>
    <property type="project" value="InterPro"/>
</dbReference>
<dbReference type="SUPFAM" id="SSF51556">
    <property type="entry name" value="Metallo-dependent hydrolases"/>
    <property type="match status" value="1"/>
</dbReference>
<dbReference type="Gene3D" id="2.30.40.10">
    <property type="entry name" value="Urease, subunit C, domain 1"/>
    <property type="match status" value="1"/>
</dbReference>
<dbReference type="Proteomes" id="UP000194841">
    <property type="component" value="Unassembled WGS sequence"/>
</dbReference>
<feature type="domain" description="Amidohydrolase 3" evidence="2">
    <location>
        <begin position="91"/>
        <end position="571"/>
    </location>
</feature>
<dbReference type="OrthoDB" id="9031471at2"/>
<dbReference type="Gene3D" id="3.20.20.140">
    <property type="entry name" value="Metal-dependent hydrolases"/>
    <property type="match status" value="1"/>
</dbReference>
<organism evidence="3 4">
    <name type="scientific">Pseudoalteromonas ulvae</name>
    <dbReference type="NCBI Taxonomy" id="107327"/>
    <lineage>
        <taxon>Bacteria</taxon>
        <taxon>Pseudomonadati</taxon>
        <taxon>Pseudomonadota</taxon>
        <taxon>Gammaproteobacteria</taxon>
        <taxon>Alteromonadales</taxon>
        <taxon>Pseudoalteromonadaceae</taxon>
        <taxon>Pseudoalteromonas</taxon>
    </lineage>
</organism>
<sequence length="576" mass="64286">MKVITQLVSVMILTLSSLSLVACTKQSSENNTNNQTVEAKIAADQVFLGGQIYTVDPNQPFAQAVAVKGNKIVFVGSTEQVQAFITEQTTIYDLQGRTLMPGFHDVHIHPLESGSDSTHFTLEETQLDAEQFIDPIVQASSTFPAATWLIGYGHSIATLHDAERSPREILDEAVPNRPVIIMEQTSHSMWVNSKAMELAHLTHSSPDPIGGVLGRDQNGELNGILYDNAGNIVMQQALDALGHNFDNEYAGLVDYTLPEFAKYGITSISDARSYWQRAQHLVWQQAEQNNKLTVRVNLGLWAYPELNDEKQLTMLANLYQNNDDKLVKINQIKLYSDGILVNSTAAMHEPYQYDLLGLYGNKGLNYFSQPRIEKYIRALEPIGFDFHMHGIGDRAITEALNAVELASSKQGRHRITHVEVVDPDDYQRFSQLNVTADAQVAGDFTNPEHWAENSELIGHERSDHLVPIKSLTDAGARLTLSSDWSVSHFNPFLGLHNAVNRVPEQLTLDQAIRAYTINGAYTMRQEHLVGSIEVGKRADFVVLDRDITTTATDQLKHVKVMLTLFDGEIVYQQSLF</sequence>
<evidence type="ECO:0000256" key="1">
    <source>
        <dbReference type="SAM" id="SignalP"/>
    </source>
</evidence>
<proteinExistence type="predicted"/>
<reference evidence="3 4" key="1">
    <citation type="submission" date="2017-02" db="EMBL/GenBank/DDBJ databases">
        <title>Pseudoalteromonas ulvae TC14 Genome.</title>
        <authorList>
            <person name="Molmeret M."/>
        </authorList>
    </citation>
    <scope>NUCLEOTIDE SEQUENCE [LARGE SCALE GENOMIC DNA]</scope>
    <source>
        <strain evidence="3">TC14</strain>
    </source>
</reference>
<evidence type="ECO:0000313" key="3">
    <source>
        <dbReference type="EMBL" id="OUL56421.1"/>
    </source>
</evidence>
<dbReference type="InterPro" id="IPR011059">
    <property type="entry name" value="Metal-dep_hydrolase_composite"/>
</dbReference>
<feature type="chain" id="PRO_5013258569" evidence="1">
    <location>
        <begin position="23"/>
        <end position="576"/>
    </location>
</feature>
<gene>
    <name evidence="3" type="ORF">B1199_17275</name>
</gene>